<dbReference type="CDD" id="cd00190">
    <property type="entry name" value="Tryp_SPc"/>
    <property type="match status" value="1"/>
</dbReference>
<protein>
    <submittedName>
        <fullName evidence="7">Serine protease snake</fullName>
    </submittedName>
</protein>
<keyword evidence="2" id="KW-0378">Hydrolase</keyword>
<evidence type="ECO:0000313" key="7">
    <source>
        <dbReference type="RefSeq" id="XP_036673907.3"/>
    </source>
</evidence>
<dbReference type="PRINTS" id="PR00722">
    <property type="entry name" value="CHYMOTRYPSIN"/>
</dbReference>
<dbReference type="SUPFAM" id="SSF50494">
    <property type="entry name" value="Trypsin-like serine proteases"/>
    <property type="match status" value="1"/>
</dbReference>
<dbReference type="RefSeq" id="XP_036673907.3">
    <property type="nucleotide sequence ID" value="XM_036818012.3"/>
</dbReference>
<feature type="compositionally biased region" description="Basic residues" evidence="3">
    <location>
        <begin position="118"/>
        <end position="129"/>
    </location>
</feature>
<keyword evidence="2 7" id="KW-0645">Protease</keyword>
<feature type="region of interest" description="Disordered" evidence="3">
    <location>
        <begin position="114"/>
        <end position="143"/>
    </location>
</feature>
<organism evidence="6 7">
    <name type="scientific">Drosophila suzukii</name>
    <name type="common">Spotted-wing drosophila fruit fly</name>
    <dbReference type="NCBI Taxonomy" id="28584"/>
    <lineage>
        <taxon>Eukaryota</taxon>
        <taxon>Metazoa</taxon>
        <taxon>Ecdysozoa</taxon>
        <taxon>Arthropoda</taxon>
        <taxon>Hexapoda</taxon>
        <taxon>Insecta</taxon>
        <taxon>Pterygota</taxon>
        <taxon>Neoptera</taxon>
        <taxon>Endopterygota</taxon>
        <taxon>Diptera</taxon>
        <taxon>Brachycera</taxon>
        <taxon>Muscomorpha</taxon>
        <taxon>Ephydroidea</taxon>
        <taxon>Drosophilidae</taxon>
        <taxon>Drosophila</taxon>
        <taxon>Sophophora</taxon>
    </lineage>
</organism>
<dbReference type="GeneID" id="108014131"/>
<dbReference type="Proteomes" id="UP001652628">
    <property type="component" value="Chromosome 3"/>
</dbReference>
<evidence type="ECO:0000256" key="3">
    <source>
        <dbReference type="SAM" id="MobiDB-lite"/>
    </source>
</evidence>
<dbReference type="InterPro" id="IPR051333">
    <property type="entry name" value="CLIP_Serine_Protease"/>
</dbReference>
<dbReference type="InterPro" id="IPR009003">
    <property type="entry name" value="Peptidase_S1_PA"/>
</dbReference>
<dbReference type="InterPro" id="IPR001254">
    <property type="entry name" value="Trypsin_dom"/>
</dbReference>
<dbReference type="GO" id="GO:0006508">
    <property type="term" value="P:proteolysis"/>
    <property type="evidence" value="ECO:0007669"/>
    <property type="project" value="UniProtKB-KW"/>
</dbReference>
<name>A0AB40A8W1_DROSZ</name>
<dbReference type="GO" id="GO:0004252">
    <property type="term" value="F:serine-type endopeptidase activity"/>
    <property type="evidence" value="ECO:0007669"/>
    <property type="project" value="InterPro"/>
</dbReference>
<dbReference type="Pfam" id="PF00089">
    <property type="entry name" value="Trypsin"/>
    <property type="match status" value="1"/>
</dbReference>
<keyword evidence="6" id="KW-1185">Reference proteome</keyword>
<feature type="chain" id="PRO_5046613304" evidence="4">
    <location>
        <begin position="23"/>
        <end position="404"/>
    </location>
</feature>
<dbReference type="PANTHER" id="PTHR24260:SF136">
    <property type="entry name" value="GH08193P-RELATED"/>
    <property type="match status" value="1"/>
</dbReference>
<keyword evidence="1" id="KW-1015">Disulfide bond</keyword>
<proteinExistence type="predicted"/>
<evidence type="ECO:0000313" key="6">
    <source>
        <dbReference type="Proteomes" id="UP001652628"/>
    </source>
</evidence>
<reference evidence="7" key="1">
    <citation type="submission" date="2025-08" db="UniProtKB">
        <authorList>
            <consortium name="RefSeq"/>
        </authorList>
    </citation>
    <scope>IDENTIFICATION</scope>
</reference>
<evidence type="ECO:0000256" key="1">
    <source>
        <dbReference type="ARBA" id="ARBA00023157"/>
    </source>
</evidence>
<dbReference type="PANTHER" id="PTHR24260">
    <property type="match status" value="1"/>
</dbReference>
<feature type="signal peptide" evidence="4">
    <location>
        <begin position="1"/>
        <end position="22"/>
    </location>
</feature>
<evidence type="ECO:0000256" key="2">
    <source>
        <dbReference type="RuleBase" id="RU363034"/>
    </source>
</evidence>
<evidence type="ECO:0000256" key="4">
    <source>
        <dbReference type="SAM" id="SignalP"/>
    </source>
</evidence>
<keyword evidence="4" id="KW-0732">Signal</keyword>
<dbReference type="InterPro" id="IPR001314">
    <property type="entry name" value="Peptidase_S1A"/>
</dbReference>
<dbReference type="PROSITE" id="PS00135">
    <property type="entry name" value="TRYPSIN_SER"/>
    <property type="match status" value="1"/>
</dbReference>
<dbReference type="PROSITE" id="PS50240">
    <property type="entry name" value="TRYPSIN_DOM"/>
    <property type="match status" value="1"/>
</dbReference>
<gene>
    <name evidence="7" type="primary">LOC108014131</name>
</gene>
<dbReference type="SMART" id="SM00020">
    <property type="entry name" value="Tryp_SPc"/>
    <property type="match status" value="1"/>
</dbReference>
<dbReference type="PROSITE" id="PS00134">
    <property type="entry name" value="TRYPSIN_HIS"/>
    <property type="match status" value="1"/>
</dbReference>
<keyword evidence="2" id="KW-0720">Serine protease</keyword>
<dbReference type="InterPro" id="IPR043504">
    <property type="entry name" value="Peptidase_S1_PA_chymotrypsin"/>
</dbReference>
<dbReference type="InterPro" id="IPR033116">
    <property type="entry name" value="TRYPSIN_SER"/>
</dbReference>
<dbReference type="InterPro" id="IPR018114">
    <property type="entry name" value="TRYPSIN_HIS"/>
</dbReference>
<dbReference type="GO" id="GO:0005576">
    <property type="term" value="C:extracellular region"/>
    <property type="evidence" value="ECO:0007669"/>
    <property type="project" value="UniProtKB-SubCell"/>
</dbReference>
<sequence length="404" mass="45095">MRALNCLLFKFVFILASSFVSASPQNYYYNGYAQSAPWNTVVSIDNFGNCQAHDRPLVGRCVRYEDCISAIKSVPRVTPLLCPSSSPHQLVCCPHGGYVIPALRVSKSEEACSSAYPRSHHKRRRRRRNSNPNKEQVDPVEPIIQKRNQSDNFLAGGRLTLENEHPYMCALGWPSRRNRWIHSHGSSKRRYMFNCGCVMVAPRFAITAAHCANVGGEPPSVALIGGVELNSGRGQLIEIKQIIKHPHFDEETLVNDLAVIKLARRSNKPVACLWNQESLPESPLTALGYGQTKFAGPHSNDLLQIMLHHLNVQQCQRYLQNDDKLVNGLGSGQLCAGDYSGNMDTCQGDSGGPLLLHQHMRHQHHRIPYVVGITSFGGACATGEPGVYVRIVHYIQWIEQQVWP</sequence>
<accession>A0AB40A8W1</accession>
<evidence type="ECO:0000259" key="5">
    <source>
        <dbReference type="PROSITE" id="PS50240"/>
    </source>
</evidence>
<feature type="domain" description="Peptidase S1" evidence="5">
    <location>
        <begin position="154"/>
        <end position="403"/>
    </location>
</feature>
<dbReference type="Gene3D" id="2.40.10.10">
    <property type="entry name" value="Trypsin-like serine proteases"/>
    <property type="match status" value="1"/>
</dbReference>
<dbReference type="AlphaFoldDB" id="A0AB40A8W1"/>